<dbReference type="OrthoDB" id="368476at2"/>
<dbReference type="CDD" id="cd01004">
    <property type="entry name" value="PBP2_MidA_like"/>
    <property type="match status" value="1"/>
</dbReference>
<dbReference type="Gene3D" id="3.40.190.10">
    <property type="entry name" value="Periplasmic binding protein-like II"/>
    <property type="match status" value="2"/>
</dbReference>
<feature type="signal peptide" evidence="2">
    <location>
        <begin position="1"/>
        <end position="27"/>
    </location>
</feature>
<feature type="chain" id="PRO_5014763408" evidence="2">
    <location>
        <begin position="28"/>
        <end position="300"/>
    </location>
</feature>
<dbReference type="SMART" id="SM00062">
    <property type="entry name" value="PBPb"/>
    <property type="match status" value="1"/>
</dbReference>
<evidence type="ECO:0000259" key="3">
    <source>
        <dbReference type="SMART" id="SM00062"/>
    </source>
</evidence>
<accession>A0A2N7WK73</accession>
<dbReference type="PANTHER" id="PTHR35936:SF19">
    <property type="entry name" value="AMINO-ACID-BINDING PROTEIN YXEM-RELATED"/>
    <property type="match status" value="1"/>
</dbReference>
<organism evidence="4 5">
    <name type="scientific">Trinickia symbiotica</name>
    <dbReference type="NCBI Taxonomy" id="863227"/>
    <lineage>
        <taxon>Bacteria</taxon>
        <taxon>Pseudomonadati</taxon>
        <taxon>Pseudomonadota</taxon>
        <taxon>Betaproteobacteria</taxon>
        <taxon>Burkholderiales</taxon>
        <taxon>Burkholderiaceae</taxon>
        <taxon>Trinickia</taxon>
    </lineage>
</organism>
<dbReference type="Pfam" id="PF00497">
    <property type="entry name" value="SBP_bac_3"/>
    <property type="match status" value="1"/>
</dbReference>
<evidence type="ECO:0000256" key="1">
    <source>
        <dbReference type="ARBA" id="ARBA00022729"/>
    </source>
</evidence>
<keyword evidence="1 2" id="KW-0732">Signal</keyword>
<sequence>MILRSYRAIFSGCLIVAASMTTLTARAEDIAAGTTYDIKLPTKVAKSVEPPEKLAKAGKIVLCTELGNPPGGFLAEDGATPKGFNVDIMSAIGPAMGIKSEVVNYPFADIFAALDSGKCDAVMSNSSKSPTRVARYNFVDYMTMRLGLMVPKGNPLALKNFADLSGHRAAVLVSSTTERLLKEASSKAVSEGKKPIEIQSYPQNTTVFRQLELKRVDAFVGDAMTIGYFIHLIQNRFEVGGLPVDPLTIGIVMRKNDPQLEEAVRNAYFALYDSGYVEKSAKRWGMDGLVTLCRDDKPCS</sequence>
<comment type="caution">
    <text evidence="4">The sequence shown here is derived from an EMBL/GenBank/DDBJ whole genome shotgun (WGS) entry which is preliminary data.</text>
</comment>
<keyword evidence="5" id="KW-1185">Reference proteome</keyword>
<evidence type="ECO:0000256" key="2">
    <source>
        <dbReference type="SAM" id="SignalP"/>
    </source>
</evidence>
<dbReference type="EMBL" id="PNYC01000039">
    <property type="protein sequence ID" value="PMS29849.1"/>
    <property type="molecule type" value="Genomic_DNA"/>
</dbReference>
<dbReference type="InterPro" id="IPR001638">
    <property type="entry name" value="Solute-binding_3/MltF_N"/>
</dbReference>
<evidence type="ECO:0000313" key="4">
    <source>
        <dbReference type="EMBL" id="PMS29849.1"/>
    </source>
</evidence>
<feature type="domain" description="Solute-binding protein family 3/N-terminal" evidence="3">
    <location>
        <begin position="59"/>
        <end position="287"/>
    </location>
</feature>
<proteinExistence type="predicted"/>
<dbReference type="STRING" id="863227.GCA_000373005_01146"/>
<dbReference type="SUPFAM" id="SSF53850">
    <property type="entry name" value="Periplasmic binding protein-like II"/>
    <property type="match status" value="1"/>
</dbReference>
<dbReference type="PANTHER" id="PTHR35936">
    <property type="entry name" value="MEMBRANE-BOUND LYTIC MUREIN TRANSGLYCOSYLASE F"/>
    <property type="match status" value="1"/>
</dbReference>
<dbReference type="AlphaFoldDB" id="A0A2N7WK73"/>
<gene>
    <name evidence="4" type="ORF">C0Z20_30650</name>
</gene>
<dbReference type="Proteomes" id="UP000235777">
    <property type="component" value="Unassembled WGS sequence"/>
</dbReference>
<evidence type="ECO:0000313" key="5">
    <source>
        <dbReference type="Proteomes" id="UP000235777"/>
    </source>
</evidence>
<protein>
    <submittedName>
        <fullName evidence="4">ABC transporter substrate-binding protein</fullName>
    </submittedName>
</protein>
<reference evidence="4 5" key="1">
    <citation type="submission" date="2018-01" db="EMBL/GenBank/DDBJ databases">
        <title>Whole genome analyses suggest that Burkholderia sensu lato contains two further novel genera in the rhizoxinica-symbiotica group Mycetohabitans gen. nov., and Trinickia gen. nov.: implications for the evolution of diazotrophy and nodulation in the Burkholderiaceae.</title>
        <authorList>
            <person name="Estrada-de los Santos P."/>
            <person name="Palmer M."/>
            <person name="Chavez-Ramirez B."/>
            <person name="Beukes C."/>
            <person name="Steenkamp E.T."/>
            <person name="Hirsch A.M."/>
            <person name="Manyaka P."/>
            <person name="Maluk M."/>
            <person name="Lafos M."/>
            <person name="Crook M."/>
            <person name="Gross E."/>
            <person name="Simon M.F."/>
            <person name="Bueno dos Reis Junior F."/>
            <person name="Poole P.S."/>
            <person name="Venter S.N."/>
            <person name="James E.K."/>
        </authorList>
    </citation>
    <scope>NUCLEOTIDE SEQUENCE [LARGE SCALE GENOMIC DNA]</scope>
    <source>
        <strain evidence="4 5">JPY 581</strain>
    </source>
</reference>
<name>A0A2N7WK73_9BURK</name>